<dbReference type="Gene3D" id="2.60.40.4300">
    <property type="match status" value="1"/>
</dbReference>
<dbReference type="EMBL" id="NGJZ01000003">
    <property type="protein sequence ID" value="RSU06455.1"/>
    <property type="molecule type" value="Genomic_DNA"/>
</dbReference>
<feature type="compositionally biased region" description="Polar residues" evidence="1">
    <location>
        <begin position="160"/>
        <end position="182"/>
    </location>
</feature>
<dbReference type="OrthoDB" id="2330007at2"/>
<organism evidence="3 4">
    <name type="scientific">Vagococcus entomophilus</name>
    <dbReference type="NCBI Taxonomy" id="1160095"/>
    <lineage>
        <taxon>Bacteria</taxon>
        <taxon>Bacillati</taxon>
        <taxon>Bacillota</taxon>
        <taxon>Bacilli</taxon>
        <taxon>Lactobacillales</taxon>
        <taxon>Enterococcaceae</taxon>
        <taxon>Vagococcus</taxon>
    </lineage>
</organism>
<sequence>MTYDKDGSPKTYEVHLKHGTITINPASPGQPGTPINPNNPESPKWAEDTDGASLTKKVTETVHYVYEDGSKAVDDQTETLTFELERTFDKVTGKELKDNGWKEIQNRTSFDEKLSPKLENYTPDQEKIAVVNGITPTSKSVEKTVVYHKDGTTHAKDTSNSRVQVTKKATQDSNSSKKSFPQTGEQTQVIFSIWRMNVSAISGMVAYFMRKKAKNK</sequence>
<dbReference type="Proteomes" id="UP000288669">
    <property type="component" value="Unassembled WGS sequence"/>
</dbReference>
<protein>
    <recommendedName>
        <fullName evidence="2">Mub B2-like domain-containing protein</fullName>
    </recommendedName>
</protein>
<feature type="region of interest" description="Disordered" evidence="1">
    <location>
        <begin position="19"/>
        <end position="52"/>
    </location>
</feature>
<proteinExistence type="predicted"/>
<dbReference type="RefSeq" id="WP_126825744.1">
    <property type="nucleotide sequence ID" value="NZ_JBHLWU010000001.1"/>
</dbReference>
<accession>A0A430AFI5</accession>
<gene>
    <name evidence="3" type="ORF">CBF30_09375</name>
</gene>
<evidence type="ECO:0000259" key="2">
    <source>
        <dbReference type="Pfam" id="PF17966"/>
    </source>
</evidence>
<evidence type="ECO:0000313" key="3">
    <source>
        <dbReference type="EMBL" id="RSU06455.1"/>
    </source>
</evidence>
<evidence type="ECO:0000256" key="1">
    <source>
        <dbReference type="SAM" id="MobiDB-lite"/>
    </source>
</evidence>
<comment type="caution">
    <text evidence="3">The sequence shown here is derived from an EMBL/GenBank/DDBJ whole genome shotgun (WGS) entry which is preliminary data.</text>
</comment>
<feature type="region of interest" description="Disordered" evidence="1">
    <location>
        <begin position="152"/>
        <end position="182"/>
    </location>
</feature>
<dbReference type="AlphaFoldDB" id="A0A430AFI5"/>
<dbReference type="InterPro" id="IPR041495">
    <property type="entry name" value="Mub_B2"/>
</dbReference>
<evidence type="ECO:0000313" key="4">
    <source>
        <dbReference type="Proteomes" id="UP000288669"/>
    </source>
</evidence>
<keyword evidence="4" id="KW-1185">Reference proteome</keyword>
<reference evidence="3 4" key="1">
    <citation type="submission" date="2017-05" db="EMBL/GenBank/DDBJ databases">
        <title>Vagococcus spp. assemblies.</title>
        <authorList>
            <person name="Gulvik C.A."/>
        </authorList>
    </citation>
    <scope>NUCLEOTIDE SEQUENCE [LARGE SCALE GENOMIC DNA]</scope>
    <source>
        <strain evidence="3 4">DSM 24756</strain>
    </source>
</reference>
<feature type="domain" description="Mub B2-like" evidence="2">
    <location>
        <begin position="50"/>
        <end position="150"/>
    </location>
</feature>
<name>A0A430AFI5_9ENTE</name>
<dbReference type="Pfam" id="PF17966">
    <property type="entry name" value="Muc_B2"/>
    <property type="match status" value="1"/>
</dbReference>